<proteinExistence type="predicted"/>
<dbReference type="Pfam" id="PF02518">
    <property type="entry name" value="HATPase_c"/>
    <property type="match status" value="1"/>
</dbReference>
<evidence type="ECO:0000256" key="2">
    <source>
        <dbReference type="ARBA" id="ARBA00012438"/>
    </source>
</evidence>
<dbReference type="Gene3D" id="3.30.565.10">
    <property type="entry name" value="Histidine kinase-like ATPase, C-terminal domain"/>
    <property type="match status" value="1"/>
</dbReference>
<dbReference type="Proteomes" id="UP000004206">
    <property type="component" value="Unassembled WGS sequence"/>
</dbReference>
<reference evidence="6 7" key="1">
    <citation type="submission" date="2010-01" db="EMBL/GenBank/DDBJ databases">
        <authorList>
            <person name="Dodson R."/>
            <person name="Madupu R."/>
            <person name="Durkin A.S."/>
            <person name="Torralba M."/>
            <person name="Methe B."/>
            <person name="Sutton G.G."/>
            <person name="Strausberg R.L."/>
            <person name="Nelson K.E."/>
        </authorList>
    </citation>
    <scope>NUCLEOTIDE SEQUENCE [LARGE SCALE GENOMIC DNA]</scope>
    <source>
        <strain evidence="6 7">653-L</strain>
    </source>
</reference>
<gene>
    <name evidence="6" type="ORF">HMPREF0631_1108</name>
</gene>
<dbReference type="InterPro" id="IPR003594">
    <property type="entry name" value="HATPase_dom"/>
</dbReference>
<comment type="caution">
    <text evidence="6">The sequence shown here is derived from an EMBL/GenBank/DDBJ whole genome shotgun (WGS) entry which is preliminary data.</text>
</comment>
<dbReference type="SUPFAM" id="SSF55874">
    <property type="entry name" value="ATPase domain of HSP90 chaperone/DNA topoisomerase II/histidine kinase"/>
    <property type="match status" value="1"/>
</dbReference>
<keyword evidence="7" id="KW-1185">Reference proteome</keyword>
<dbReference type="PANTHER" id="PTHR45453">
    <property type="entry name" value="PHOSPHATE REGULON SENSOR PROTEIN PHOR"/>
    <property type="match status" value="1"/>
</dbReference>
<dbReference type="AlphaFoldDB" id="D3MUI4"/>
<dbReference type="eggNOG" id="COG5002">
    <property type="taxonomic scope" value="Bacteria"/>
</dbReference>
<dbReference type="GO" id="GO:0004721">
    <property type="term" value="F:phosphoprotein phosphatase activity"/>
    <property type="evidence" value="ECO:0007669"/>
    <property type="project" value="TreeGrafter"/>
</dbReference>
<dbReference type="GO" id="GO:0005886">
    <property type="term" value="C:plasma membrane"/>
    <property type="evidence" value="ECO:0007669"/>
    <property type="project" value="TreeGrafter"/>
</dbReference>
<organism evidence="6 7">
    <name type="scientific">Peptostreptococcus anaerobius 653-L</name>
    <dbReference type="NCBI Taxonomy" id="596329"/>
    <lineage>
        <taxon>Bacteria</taxon>
        <taxon>Bacillati</taxon>
        <taxon>Bacillota</taxon>
        <taxon>Clostridia</taxon>
        <taxon>Peptostreptococcales</taxon>
        <taxon>Peptostreptococcaceae</taxon>
        <taxon>Peptostreptococcus</taxon>
    </lineage>
</organism>
<comment type="catalytic activity">
    <reaction evidence="1">
        <text>ATP + protein L-histidine = ADP + protein N-phospho-L-histidine.</text>
        <dbReference type="EC" id="2.7.13.3"/>
    </reaction>
</comment>
<sequence>MENTGVTIHDDKIKNVFVPFYRVDSSRNKDTGSSGLGLYLVSELLKKQGCRYDIYCKENSTVFIVDIKAYNKSNNDYI</sequence>
<evidence type="ECO:0000313" key="7">
    <source>
        <dbReference type="Proteomes" id="UP000004206"/>
    </source>
</evidence>
<name>D3MUI4_9FIRM</name>
<dbReference type="GO" id="GO:0016036">
    <property type="term" value="P:cellular response to phosphate starvation"/>
    <property type="evidence" value="ECO:0007669"/>
    <property type="project" value="TreeGrafter"/>
</dbReference>
<dbReference type="PANTHER" id="PTHR45453:SF3">
    <property type="entry name" value="HISTIDINE KINASE"/>
    <property type="match status" value="1"/>
</dbReference>
<dbReference type="InterPro" id="IPR050351">
    <property type="entry name" value="BphY/WalK/GraS-like"/>
</dbReference>
<keyword evidence="4" id="KW-0418">Kinase</keyword>
<evidence type="ECO:0000259" key="5">
    <source>
        <dbReference type="Pfam" id="PF02518"/>
    </source>
</evidence>
<keyword evidence="3" id="KW-0808">Transferase</keyword>
<accession>D3MUI4</accession>
<dbReference type="GO" id="GO:0000155">
    <property type="term" value="F:phosphorelay sensor kinase activity"/>
    <property type="evidence" value="ECO:0007669"/>
    <property type="project" value="TreeGrafter"/>
</dbReference>
<dbReference type="InterPro" id="IPR036890">
    <property type="entry name" value="HATPase_C_sf"/>
</dbReference>
<protein>
    <recommendedName>
        <fullName evidence="2">histidine kinase</fullName>
        <ecNumber evidence="2">2.7.13.3</ecNumber>
    </recommendedName>
</protein>
<dbReference type="EMBL" id="ADJN01000072">
    <property type="protein sequence ID" value="EFD04187.1"/>
    <property type="molecule type" value="Genomic_DNA"/>
</dbReference>
<dbReference type="EC" id="2.7.13.3" evidence="2"/>
<evidence type="ECO:0000256" key="3">
    <source>
        <dbReference type="ARBA" id="ARBA00022679"/>
    </source>
</evidence>
<evidence type="ECO:0000313" key="6">
    <source>
        <dbReference type="EMBL" id="EFD04187.1"/>
    </source>
</evidence>
<feature type="domain" description="Histidine kinase/HSP90-like ATPase" evidence="5">
    <location>
        <begin position="2"/>
        <end position="67"/>
    </location>
</feature>
<evidence type="ECO:0000256" key="1">
    <source>
        <dbReference type="ARBA" id="ARBA00000085"/>
    </source>
</evidence>
<evidence type="ECO:0000256" key="4">
    <source>
        <dbReference type="ARBA" id="ARBA00022777"/>
    </source>
</evidence>